<dbReference type="Proteomes" id="UP000729357">
    <property type="component" value="Unassembled WGS sequence"/>
</dbReference>
<reference evidence="2" key="2">
    <citation type="submission" date="2021-08" db="EMBL/GenBank/DDBJ databases">
        <authorList>
            <person name="Gostincar C."/>
            <person name="Sun X."/>
            <person name="Song Z."/>
            <person name="Gunde-Cimerman N."/>
        </authorList>
    </citation>
    <scope>NUCLEOTIDE SEQUENCE</scope>
    <source>
        <strain evidence="2">EXF-9298</strain>
    </source>
</reference>
<organism evidence="2 3">
    <name type="scientific">Aureobasidium melanogenum</name>
    <name type="common">Aureobasidium pullulans var. melanogenum</name>
    <dbReference type="NCBI Taxonomy" id="46634"/>
    <lineage>
        <taxon>Eukaryota</taxon>
        <taxon>Fungi</taxon>
        <taxon>Dikarya</taxon>
        <taxon>Ascomycota</taxon>
        <taxon>Pezizomycotina</taxon>
        <taxon>Dothideomycetes</taxon>
        <taxon>Dothideomycetidae</taxon>
        <taxon>Dothideales</taxon>
        <taxon>Saccotheciaceae</taxon>
        <taxon>Aureobasidium</taxon>
    </lineage>
</organism>
<evidence type="ECO:0000313" key="2">
    <source>
        <dbReference type="EMBL" id="KAG9912754.1"/>
    </source>
</evidence>
<evidence type="ECO:0000256" key="1">
    <source>
        <dbReference type="SAM" id="MobiDB-lite"/>
    </source>
</evidence>
<reference evidence="2" key="1">
    <citation type="journal article" date="2021" name="J Fungi (Basel)">
        <title>Virulence traits and population genomics of the black yeast Aureobasidium melanogenum.</title>
        <authorList>
            <person name="Cernosa A."/>
            <person name="Sun X."/>
            <person name="Gostincar C."/>
            <person name="Fang C."/>
            <person name="Gunde-Cimerman N."/>
            <person name="Song Z."/>
        </authorList>
    </citation>
    <scope>NUCLEOTIDE SEQUENCE</scope>
    <source>
        <strain evidence="2">EXF-9298</strain>
    </source>
</reference>
<dbReference type="EMBL" id="JAHFXS010010244">
    <property type="protein sequence ID" value="KAG9912754.1"/>
    <property type="molecule type" value="Genomic_DNA"/>
</dbReference>
<evidence type="ECO:0000313" key="3">
    <source>
        <dbReference type="Proteomes" id="UP000729357"/>
    </source>
</evidence>
<comment type="caution">
    <text evidence="2">The sequence shown here is derived from an EMBL/GenBank/DDBJ whole genome shotgun (WGS) entry which is preliminary data.</text>
</comment>
<sequence>MAPQSRLSLISRHLDQRPQVELNTPYAHERQSSPSDDIPYSPQPVGQEEKKTTMSSQPPHPALLIPGPIEFDDQVLQAMSHF</sequence>
<gene>
    <name evidence="2" type="ORF">KCU98_g23479</name>
</gene>
<feature type="non-terminal residue" evidence="2">
    <location>
        <position position="82"/>
    </location>
</feature>
<accession>A0A9P8EYY0</accession>
<name>A0A9P8EYY0_AURME</name>
<protein>
    <submittedName>
        <fullName evidence="2">Uncharacterized protein</fullName>
    </submittedName>
</protein>
<dbReference type="AlphaFoldDB" id="A0A9P8EYY0"/>
<feature type="region of interest" description="Disordered" evidence="1">
    <location>
        <begin position="1"/>
        <end position="69"/>
    </location>
</feature>
<keyword evidence="3" id="KW-1185">Reference proteome</keyword>
<proteinExistence type="predicted"/>